<dbReference type="Proteomes" id="UP000813423">
    <property type="component" value="Unassembled WGS sequence"/>
</dbReference>
<keyword evidence="1" id="KW-0677">Repeat</keyword>
<keyword evidence="2 3" id="KW-0040">ANK repeat</keyword>
<feature type="repeat" description="ANK" evidence="3">
    <location>
        <begin position="318"/>
        <end position="351"/>
    </location>
</feature>
<evidence type="ECO:0000256" key="1">
    <source>
        <dbReference type="ARBA" id="ARBA00022737"/>
    </source>
</evidence>
<protein>
    <recommendedName>
        <fullName evidence="7">Ankyrin repeat protein</fullName>
    </recommendedName>
</protein>
<evidence type="ECO:0000256" key="2">
    <source>
        <dbReference type="ARBA" id="ARBA00023043"/>
    </source>
</evidence>
<feature type="repeat" description="ANK" evidence="3">
    <location>
        <begin position="352"/>
        <end position="384"/>
    </location>
</feature>
<gene>
    <name evidence="5" type="ORF">KXV57_003593</name>
</gene>
<feature type="signal peptide" evidence="4">
    <location>
        <begin position="1"/>
        <end position="23"/>
    </location>
</feature>
<dbReference type="SMART" id="SM00248">
    <property type="entry name" value="ANK"/>
    <property type="match status" value="6"/>
</dbReference>
<dbReference type="PANTHER" id="PTHR24198">
    <property type="entry name" value="ANKYRIN REPEAT AND PROTEIN KINASE DOMAIN-CONTAINING PROTEIN"/>
    <property type="match status" value="1"/>
</dbReference>
<keyword evidence="4" id="KW-0732">Signal</keyword>
<dbReference type="Gene3D" id="1.25.40.20">
    <property type="entry name" value="Ankyrin repeat-containing domain"/>
    <property type="match status" value="2"/>
</dbReference>
<organism evidence="5 6">
    <name type="scientific">Aspergillus fumigatus</name>
    <name type="common">Neosartorya fumigata</name>
    <dbReference type="NCBI Taxonomy" id="746128"/>
    <lineage>
        <taxon>Eukaryota</taxon>
        <taxon>Fungi</taxon>
        <taxon>Dikarya</taxon>
        <taxon>Ascomycota</taxon>
        <taxon>Pezizomycotina</taxon>
        <taxon>Eurotiomycetes</taxon>
        <taxon>Eurotiomycetidae</taxon>
        <taxon>Eurotiales</taxon>
        <taxon>Aspergillaceae</taxon>
        <taxon>Aspergillus</taxon>
        <taxon>Aspergillus subgen. Fumigati</taxon>
    </lineage>
</organism>
<dbReference type="Pfam" id="PF12796">
    <property type="entry name" value="Ank_2"/>
    <property type="match status" value="1"/>
</dbReference>
<feature type="chain" id="PRO_5040121397" description="Ankyrin repeat protein" evidence="4">
    <location>
        <begin position="24"/>
        <end position="410"/>
    </location>
</feature>
<comment type="caution">
    <text evidence="5">The sequence shown here is derived from an EMBL/GenBank/DDBJ whole genome shotgun (WGS) entry which is preliminary data.</text>
</comment>
<dbReference type="PANTHER" id="PTHR24198:SF194">
    <property type="entry name" value="INVERSIN-A"/>
    <property type="match status" value="1"/>
</dbReference>
<sequence length="410" mass="44884">MEPLSILTLVGTLASLLSTVNDALTEYQQSVDKRRKAFSTLKDIESECIATSAVAESTKKIVEHDFSQETGEQNRLIDVLGSNVKELERLVTSLDESIKLILRHKSSSKIRNAIATKEVFLKNKLQKIRQKRGLIGLVTQALMSGDILEMKRLVKSSLGNTREKMIDEKGRELMEEVAGEKRTDIIQRLLKEGADPNFLTIDFRPPGHPKAVTPLLYAIQGPPERCYEAVDVLLSYGAIPNLVVGDEPLLWQAFASGNIEIATMLLDAGADVQYPCVKGGGRSLLGTAVFSESFADRKLELVELALMYGANTDTKAPNGNTPLHDAVEMRKGIEIVDVLLRAYANVDSCARDDLTPLMMAAQIGDQAVTNLLVENGAAPWLRSKDGLTAAEIARREGHIALAANLETFTE</sequence>
<dbReference type="EMBL" id="JAIBSC010000217">
    <property type="protein sequence ID" value="KAH1892812.1"/>
    <property type="molecule type" value="Genomic_DNA"/>
</dbReference>
<dbReference type="InterPro" id="IPR002110">
    <property type="entry name" value="Ankyrin_rpt"/>
</dbReference>
<evidence type="ECO:0000256" key="3">
    <source>
        <dbReference type="PROSITE-ProRule" id="PRU00023"/>
    </source>
</evidence>
<dbReference type="AlphaFoldDB" id="A0A9P8NDG5"/>
<dbReference type="GO" id="GO:0005737">
    <property type="term" value="C:cytoplasm"/>
    <property type="evidence" value="ECO:0007669"/>
    <property type="project" value="TreeGrafter"/>
</dbReference>
<dbReference type="PROSITE" id="PS50297">
    <property type="entry name" value="ANK_REP_REGION"/>
    <property type="match status" value="2"/>
</dbReference>
<dbReference type="Pfam" id="PF00023">
    <property type="entry name" value="Ank"/>
    <property type="match status" value="2"/>
</dbReference>
<evidence type="ECO:0000313" key="6">
    <source>
        <dbReference type="Proteomes" id="UP000813423"/>
    </source>
</evidence>
<evidence type="ECO:0000313" key="5">
    <source>
        <dbReference type="EMBL" id="KAH1892812.1"/>
    </source>
</evidence>
<accession>A0A9P8NDG5</accession>
<reference evidence="5" key="1">
    <citation type="submission" date="2021-08" db="EMBL/GenBank/DDBJ databases">
        <title>Global Aspergillus fumigatus from environmental and clinical sources.</title>
        <authorList>
            <person name="Barber A."/>
            <person name="Sae-Ong T."/>
        </authorList>
    </citation>
    <scope>NUCLEOTIDE SEQUENCE</scope>
    <source>
        <strain evidence="5">NRZ-2016-071</strain>
    </source>
</reference>
<evidence type="ECO:0000256" key="4">
    <source>
        <dbReference type="SAM" id="SignalP"/>
    </source>
</evidence>
<dbReference type="InterPro" id="IPR036770">
    <property type="entry name" value="Ankyrin_rpt-contain_sf"/>
</dbReference>
<evidence type="ECO:0008006" key="7">
    <source>
        <dbReference type="Google" id="ProtNLM"/>
    </source>
</evidence>
<dbReference type="PROSITE" id="PS50088">
    <property type="entry name" value="ANK_REPEAT"/>
    <property type="match status" value="2"/>
</dbReference>
<name>A0A9P8NDG5_ASPFM</name>
<dbReference type="SUPFAM" id="SSF48403">
    <property type="entry name" value="Ankyrin repeat"/>
    <property type="match status" value="1"/>
</dbReference>
<proteinExistence type="predicted"/>